<organism evidence="7 8">
    <name type="scientific">Dreissena polymorpha</name>
    <name type="common">Zebra mussel</name>
    <name type="synonym">Mytilus polymorpha</name>
    <dbReference type="NCBI Taxonomy" id="45954"/>
    <lineage>
        <taxon>Eukaryota</taxon>
        <taxon>Metazoa</taxon>
        <taxon>Spiralia</taxon>
        <taxon>Lophotrochozoa</taxon>
        <taxon>Mollusca</taxon>
        <taxon>Bivalvia</taxon>
        <taxon>Autobranchia</taxon>
        <taxon>Heteroconchia</taxon>
        <taxon>Euheterodonta</taxon>
        <taxon>Imparidentia</taxon>
        <taxon>Neoheterodontei</taxon>
        <taxon>Myida</taxon>
        <taxon>Dreissenoidea</taxon>
        <taxon>Dreissenidae</taxon>
        <taxon>Dreissena</taxon>
    </lineage>
</organism>
<dbReference type="Proteomes" id="UP000828390">
    <property type="component" value="Unassembled WGS sequence"/>
</dbReference>
<dbReference type="PANTHER" id="PTHR23235:SF150">
    <property type="entry name" value="KRUEPPEL-LIKE FACTOR LUNA"/>
    <property type="match status" value="1"/>
</dbReference>
<evidence type="ECO:0000256" key="5">
    <source>
        <dbReference type="SAM" id="MobiDB-lite"/>
    </source>
</evidence>
<keyword evidence="1" id="KW-0479">Metal-binding</keyword>
<evidence type="ECO:0000256" key="2">
    <source>
        <dbReference type="ARBA" id="ARBA00022771"/>
    </source>
</evidence>
<proteinExistence type="predicted"/>
<evidence type="ECO:0000259" key="6">
    <source>
        <dbReference type="PROSITE" id="PS50157"/>
    </source>
</evidence>
<feature type="compositionally biased region" description="Polar residues" evidence="5">
    <location>
        <begin position="60"/>
        <end position="70"/>
    </location>
</feature>
<dbReference type="InterPro" id="IPR036236">
    <property type="entry name" value="Znf_C2H2_sf"/>
</dbReference>
<gene>
    <name evidence="7" type="ORF">DPMN_117304</name>
</gene>
<dbReference type="InterPro" id="IPR013087">
    <property type="entry name" value="Znf_C2H2_type"/>
</dbReference>
<dbReference type="GO" id="GO:0000981">
    <property type="term" value="F:DNA-binding transcription factor activity, RNA polymerase II-specific"/>
    <property type="evidence" value="ECO:0007669"/>
    <property type="project" value="TreeGrafter"/>
</dbReference>
<reference evidence="7" key="1">
    <citation type="journal article" date="2019" name="bioRxiv">
        <title>The Genome of the Zebra Mussel, Dreissena polymorpha: A Resource for Invasive Species Research.</title>
        <authorList>
            <person name="McCartney M.A."/>
            <person name="Auch B."/>
            <person name="Kono T."/>
            <person name="Mallez S."/>
            <person name="Zhang Y."/>
            <person name="Obille A."/>
            <person name="Becker A."/>
            <person name="Abrahante J.E."/>
            <person name="Garbe J."/>
            <person name="Badalamenti J.P."/>
            <person name="Herman A."/>
            <person name="Mangelson H."/>
            <person name="Liachko I."/>
            <person name="Sullivan S."/>
            <person name="Sone E.D."/>
            <person name="Koren S."/>
            <person name="Silverstein K.A.T."/>
            <person name="Beckman K.B."/>
            <person name="Gohl D.M."/>
        </authorList>
    </citation>
    <scope>NUCLEOTIDE SEQUENCE</scope>
    <source>
        <strain evidence="7">Duluth1</strain>
        <tissue evidence="7">Whole animal</tissue>
    </source>
</reference>
<dbReference type="PANTHER" id="PTHR23235">
    <property type="entry name" value="KRUEPPEL-LIKE TRANSCRIPTION FACTOR"/>
    <property type="match status" value="1"/>
</dbReference>
<sequence>MNKIGSAALLSLQRIKEANEQYKHRHHPYKSDPYNKLTIDTGLGPYSPPRLAPRSPVSPHYSSSPDNLSDLQKKRRVHRCDFDGCSKVYTKSSHLKAHRRTHTGEKPYIYLRASLLPLGSSLASYEETLILIGCAQVIFVVVTCDVLPLFWCQVSSPC</sequence>
<dbReference type="SUPFAM" id="SSF57667">
    <property type="entry name" value="beta-beta-alpha zinc fingers"/>
    <property type="match status" value="1"/>
</dbReference>
<evidence type="ECO:0000313" key="7">
    <source>
        <dbReference type="EMBL" id="KAH3843773.1"/>
    </source>
</evidence>
<accession>A0A9D4KPM6</accession>
<keyword evidence="2 4" id="KW-0863">Zinc-finger</keyword>
<evidence type="ECO:0000256" key="4">
    <source>
        <dbReference type="PROSITE-ProRule" id="PRU00042"/>
    </source>
</evidence>
<reference evidence="7" key="2">
    <citation type="submission" date="2020-11" db="EMBL/GenBank/DDBJ databases">
        <authorList>
            <person name="McCartney M.A."/>
            <person name="Auch B."/>
            <person name="Kono T."/>
            <person name="Mallez S."/>
            <person name="Becker A."/>
            <person name="Gohl D.M."/>
            <person name="Silverstein K.A.T."/>
            <person name="Koren S."/>
            <person name="Bechman K.B."/>
            <person name="Herman A."/>
            <person name="Abrahante J.E."/>
            <person name="Garbe J."/>
        </authorList>
    </citation>
    <scope>NUCLEOTIDE SEQUENCE</scope>
    <source>
        <strain evidence="7">Duluth1</strain>
        <tissue evidence="7">Whole animal</tissue>
    </source>
</reference>
<dbReference type="AlphaFoldDB" id="A0A9D4KPM6"/>
<feature type="region of interest" description="Disordered" evidence="5">
    <location>
        <begin position="48"/>
        <end position="74"/>
    </location>
</feature>
<dbReference type="GO" id="GO:0008270">
    <property type="term" value="F:zinc ion binding"/>
    <property type="evidence" value="ECO:0007669"/>
    <property type="project" value="UniProtKB-KW"/>
</dbReference>
<keyword evidence="8" id="KW-1185">Reference proteome</keyword>
<comment type="caution">
    <text evidence="7">The sequence shown here is derived from an EMBL/GenBank/DDBJ whole genome shotgun (WGS) entry which is preliminary data.</text>
</comment>
<dbReference type="PROSITE" id="PS00028">
    <property type="entry name" value="ZINC_FINGER_C2H2_1"/>
    <property type="match status" value="1"/>
</dbReference>
<keyword evidence="3" id="KW-0862">Zinc</keyword>
<protein>
    <recommendedName>
        <fullName evidence="6">C2H2-type domain-containing protein</fullName>
    </recommendedName>
</protein>
<dbReference type="EMBL" id="JAIWYP010000004">
    <property type="protein sequence ID" value="KAH3843773.1"/>
    <property type="molecule type" value="Genomic_DNA"/>
</dbReference>
<evidence type="ECO:0000256" key="3">
    <source>
        <dbReference type="ARBA" id="ARBA00022833"/>
    </source>
</evidence>
<evidence type="ECO:0000256" key="1">
    <source>
        <dbReference type="ARBA" id="ARBA00022723"/>
    </source>
</evidence>
<dbReference type="GO" id="GO:0000978">
    <property type="term" value="F:RNA polymerase II cis-regulatory region sequence-specific DNA binding"/>
    <property type="evidence" value="ECO:0007669"/>
    <property type="project" value="TreeGrafter"/>
</dbReference>
<evidence type="ECO:0000313" key="8">
    <source>
        <dbReference type="Proteomes" id="UP000828390"/>
    </source>
</evidence>
<feature type="domain" description="C2H2-type" evidence="6">
    <location>
        <begin position="78"/>
        <end position="107"/>
    </location>
</feature>
<name>A0A9D4KPM6_DREPO</name>
<dbReference type="PROSITE" id="PS50157">
    <property type="entry name" value="ZINC_FINGER_C2H2_2"/>
    <property type="match status" value="1"/>
</dbReference>
<dbReference type="FunFam" id="3.30.160.60:FF:000021">
    <property type="entry name" value="Basic krueppel-like factor 3"/>
    <property type="match status" value="1"/>
</dbReference>
<dbReference type="Gene3D" id="3.30.160.60">
    <property type="entry name" value="Classic Zinc Finger"/>
    <property type="match status" value="1"/>
</dbReference>